<dbReference type="CDD" id="cd04481">
    <property type="entry name" value="RPA1_DBD_B_like"/>
    <property type="match status" value="1"/>
</dbReference>
<reference evidence="2 3" key="1">
    <citation type="journal article" date="2014" name="Am. J. Bot.">
        <title>Genome assembly and annotation for red clover (Trifolium pratense; Fabaceae).</title>
        <authorList>
            <person name="Istvanek J."/>
            <person name="Jaros M."/>
            <person name="Krenek A."/>
            <person name="Repkova J."/>
        </authorList>
    </citation>
    <scope>NUCLEOTIDE SEQUENCE [LARGE SCALE GENOMIC DNA]</scope>
    <source>
        <strain evidence="3">cv. Tatra</strain>
        <tissue evidence="2">Young leaves</tissue>
    </source>
</reference>
<feature type="domain" description="Replication protein A 70 kDa DNA-binding subunit B/D first OB fold" evidence="1">
    <location>
        <begin position="10"/>
        <end position="84"/>
    </location>
</feature>
<dbReference type="InterPro" id="IPR003871">
    <property type="entry name" value="RFA1B/D_OB_1st"/>
</dbReference>
<dbReference type="Proteomes" id="UP000236291">
    <property type="component" value="Unassembled WGS sequence"/>
</dbReference>
<comment type="caution">
    <text evidence="2">The sequence shown here is derived from an EMBL/GenBank/DDBJ whole genome shotgun (WGS) entry which is preliminary data.</text>
</comment>
<proteinExistence type="predicted"/>
<dbReference type="Pfam" id="PF02721">
    <property type="entry name" value="DUF223"/>
    <property type="match status" value="1"/>
</dbReference>
<reference evidence="2 3" key="2">
    <citation type="journal article" date="2017" name="Front. Plant Sci.">
        <title>Gene Classification and Mining of Molecular Markers Useful in Red Clover (Trifolium pratense) Breeding.</title>
        <authorList>
            <person name="Istvanek J."/>
            <person name="Dluhosova J."/>
            <person name="Dluhos P."/>
            <person name="Patkova L."/>
            <person name="Nedelnik J."/>
            <person name="Repkova J."/>
        </authorList>
    </citation>
    <scope>NUCLEOTIDE SEQUENCE [LARGE SCALE GENOMIC DNA]</scope>
    <source>
        <strain evidence="3">cv. Tatra</strain>
        <tissue evidence="2">Young leaves</tissue>
    </source>
</reference>
<dbReference type="SUPFAM" id="SSF50249">
    <property type="entry name" value="Nucleic acid-binding proteins"/>
    <property type="match status" value="2"/>
</dbReference>
<sequence length="466" mass="51942">MSMSSLFNVTPLHRLNTSKLDWVINVRLVRMWKIRSSFSPEKIKEIQLILLDSGGKKIQATVPALCVDLFSKVLCEGCLYSMRNYRNGLSYVIDVIGVVTEVHVNPANDTGAVKVTLADKRGMFECFLYGDYGDELKNLLYENGSELAILLLQFVSITSNKGVIFVESVDQVTKVLLNPPILEVEEFKIKMGYVSGSSQVTKNQFYSGSTSCKDLEFNGLYPSKSLYDFIQTFEDGIFVMCVKIVGLFKVDQWFYPVCHCGDFLDYEAGSYYCVSCHHSVFGTTSKCSYICSCRLQIAVQDATSAALLPMSENLLEGIDVINNNGSSFALSNDGEKVLADKSVLMIVKKIRRVDDVTDDVVEVLRVTDGVDLIEKFHLAGNNFTPTKCIFQAASADLPSDLSECAMLSSLPHCDDAGKKVLVEERFQTILKDSAPEYHRKYIQFNVRNDSGFIGRVHTDSSSSNFI</sequence>
<evidence type="ECO:0000313" key="3">
    <source>
        <dbReference type="Proteomes" id="UP000236291"/>
    </source>
</evidence>
<dbReference type="Gene3D" id="2.40.50.140">
    <property type="entry name" value="Nucleic acid-binding proteins"/>
    <property type="match status" value="3"/>
</dbReference>
<evidence type="ECO:0000259" key="1">
    <source>
        <dbReference type="Pfam" id="PF02721"/>
    </source>
</evidence>
<protein>
    <submittedName>
        <fullName evidence="2">Replication factor-A carboxy-terminal domain protein</fullName>
    </submittedName>
</protein>
<dbReference type="InterPro" id="IPR012340">
    <property type="entry name" value="NA-bd_OB-fold"/>
</dbReference>
<organism evidence="2 3">
    <name type="scientific">Trifolium pratense</name>
    <name type="common">Red clover</name>
    <dbReference type="NCBI Taxonomy" id="57577"/>
    <lineage>
        <taxon>Eukaryota</taxon>
        <taxon>Viridiplantae</taxon>
        <taxon>Streptophyta</taxon>
        <taxon>Embryophyta</taxon>
        <taxon>Tracheophyta</taxon>
        <taxon>Spermatophyta</taxon>
        <taxon>Magnoliopsida</taxon>
        <taxon>eudicotyledons</taxon>
        <taxon>Gunneridae</taxon>
        <taxon>Pentapetalae</taxon>
        <taxon>rosids</taxon>
        <taxon>fabids</taxon>
        <taxon>Fabales</taxon>
        <taxon>Fabaceae</taxon>
        <taxon>Papilionoideae</taxon>
        <taxon>50 kb inversion clade</taxon>
        <taxon>NPAAA clade</taxon>
        <taxon>Hologalegina</taxon>
        <taxon>IRL clade</taxon>
        <taxon>Trifolieae</taxon>
        <taxon>Trifolium</taxon>
    </lineage>
</organism>
<dbReference type="EMBL" id="ASHM01013194">
    <property type="protein sequence ID" value="PNX95169.1"/>
    <property type="molecule type" value="Genomic_DNA"/>
</dbReference>
<gene>
    <name evidence="2" type="ORF">L195_g018353</name>
</gene>
<accession>A0A2K3MWQ8</accession>
<name>A0A2K3MWQ8_TRIPR</name>
<dbReference type="AlphaFoldDB" id="A0A2K3MWQ8"/>
<evidence type="ECO:0000313" key="2">
    <source>
        <dbReference type="EMBL" id="PNX95169.1"/>
    </source>
</evidence>